<proteinExistence type="predicted"/>
<protein>
    <submittedName>
        <fullName evidence="1">Uncharacterized protein</fullName>
    </submittedName>
</protein>
<dbReference type="AlphaFoldDB" id="A0A653BYM2"/>
<evidence type="ECO:0000313" key="1">
    <source>
        <dbReference type="EMBL" id="VEN40718.1"/>
    </source>
</evidence>
<evidence type="ECO:0000313" key="2">
    <source>
        <dbReference type="Proteomes" id="UP000410492"/>
    </source>
</evidence>
<reference evidence="1 2" key="1">
    <citation type="submission" date="2019-01" db="EMBL/GenBank/DDBJ databases">
        <authorList>
            <person name="Sayadi A."/>
        </authorList>
    </citation>
    <scope>NUCLEOTIDE SEQUENCE [LARGE SCALE GENOMIC DNA]</scope>
</reference>
<keyword evidence="2" id="KW-1185">Reference proteome</keyword>
<sequence length="39" mass="4526">MSSTCSFPSSWIKITSCTTITVIELYKEPWDVDLDIWKT</sequence>
<gene>
    <name evidence="1" type="ORF">CALMAC_LOCUS4791</name>
</gene>
<name>A0A653BYM2_CALMS</name>
<dbReference type="Proteomes" id="UP000410492">
    <property type="component" value="Unassembled WGS sequence"/>
</dbReference>
<dbReference type="EMBL" id="CAACVG010006628">
    <property type="protein sequence ID" value="VEN40718.1"/>
    <property type="molecule type" value="Genomic_DNA"/>
</dbReference>
<organism evidence="1 2">
    <name type="scientific">Callosobruchus maculatus</name>
    <name type="common">Southern cowpea weevil</name>
    <name type="synonym">Pulse bruchid</name>
    <dbReference type="NCBI Taxonomy" id="64391"/>
    <lineage>
        <taxon>Eukaryota</taxon>
        <taxon>Metazoa</taxon>
        <taxon>Ecdysozoa</taxon>
        <taxon>Arthropoda</taxon>
        <taxon>Hexapoda</taxon>
        <taxon>Insecta</taxon>
        <taxon>Pterygota</taxon>
        <taxon>Neoptera</taxon>
        <taxon>Endopterygota</taxon>
        <taxon>Coleoptera</taxon>
        <taxon>Polyphaga</taxon>
        <taxon>Cucujiformia</taxon>
        <taxon>Chrysomeloidea</taxon>
        <taxon>Chrysomelidae</taxon>
        <taxon>Bruchinae</taxon>
        <taxon>Bruchini</taxon>
        <taxon>Callosobruchus</taxon>
    </lineage>
</organism>
<accession>A0A653BYM2</accession>